<dbReference type="InterPro" id="IPR014718">
    <property type="entry name" value="GH-type_carb-bd"/>
</dbReference>
<sequence length="340" mass="37963">MYIAKDDIYGDWKEYTLENDHGMSVSILNYGGIITKLMVPDRHGRTENVVLGYKNYADYADNANYLGAQIGRVAGRIKNSSFQLNDNSYVLTNNEGNHHLHGGSNGFHQMVWDAETFQSKNEAKLILNRTSTHMEEGYPGNLDVSITYTLNNANELTLSYGASSDQDTPVAMTNHTYFNLSGNRRETVHNHHVEFESDHFAELDEELIPTGRLMETTGTPFDFRNGRSIGEGLKPDTAQQKTVGNGYDHYFVLGKEKTIKVSEQSSGRNMEIRTNQPGMVLYTANGLDAGLALNNGPSQKYAGVCFEAQAHPAALHHEGFPSVIAASRERYHSYITYSFK</sequence>
<dbReference type="PANTHER" id="PTHR10091:SF0">
    <property type="entry name" value="GALACTOSE MUTAROTASE"/>
    <property type="match status" value="1"/>
</dbReference>
<comment type="similarity">
    <text evidence="2 5">Belongs to the aldose epimerase family.</text>
</comment>
<organism evidence="6 7">
    <name type="scientific">Salimicrobium album</name>
    <dbReference type="NCBI Taxonomy" id="50717"/>
    <lineage>
        <taxon>Bacteria</taxon>
        <taxon>Bacillati</taxon>
        <taxon>Bacillota</taxon>
        <taxon>Bacilli</taxon>
        <taxon>Bacillales</taxon>
        <taxon>Bacillaceae</taxon>
        <taxon>Salimicrobium</taxon>
    </lineage>
</organism>
<dbReference type="Pfam" id="PF01263">
    <property type="entry name" value="Aldose_epim"/>
    <property type="match status" value="1"/>
</dbReference>
<gene>
    <name evidence="6" type="ORF">SAMN04488081_2338</name>
</gene>
<dbReference type="Gene3D" id="2.70.98.10">
    <property type="match status" value="1"/>
</dbReference>
<evidence type="ECO:0000256" key="2">
    <source>
        <dbReference type="ARBA" id="ARBA00006206"/>
    </source>
</evidence>
<comment type="catalytic activity">
    <reaction evidence="5">
        <text>alpha-D-glucose = beta-D-glucose</text>
        <dbReference type="Rhea" id="RHEA:10264"/>
        <dbReference type="ChEBI" id="CHEBI:15903"/>
        <dbReference type="ChEBI" id="CHEBI:17925"/>
        <dbReference type="EC" id="5.1.3.3"/>
    </reaction>
</comment>
<evidence type="ECO:0000256" key="1">
    <source>
        <dbReference type="ARBA" id="ARBA00005028"/>
    </source>
</evidence>
<evidence type="ECO:0000256" key="5">
    <source>
        <dbReference type="PIRNR" id="PIRNR005096"/>
    </source>
</evidence>
<dbReference type="PIRSF" id="PIRSF005096">
    <property type="entry name" value="GALM"/>
    <property type="match status" value="1"/>
</dbReference>
<accession>A0A1H3HYQ4</accession>
<keyword evidence="3 5" id="KW-0413">Isomerase</keyword>
<dbReference type="PANTHER" id="PTHR10091">
    <property type="entry name" value="ALDOSE-1-EPIMERASE"/>
    <property type="match status" value="1"/>
</dbReference>
<proteinExistence type="inferred from homology"/>
<dbReference type="InterPro" id="IPR047215">
    <property type="entry name" value="Galactose_mutarotase-like"/>
</dbReference>
<dbReference type="SUPFAM" id="SSF74650">
    <property type="entry name" value="Galactose mutarotase-like"/>
    <property type="match status" value="1"/>
</dbReference>
<dbReference type="InterPro" id="IPR008183">
    <property type="entry name" value="Aldose_1/G6P_1-epimerase"/>
</dbReference>
<evidence type="ECO:0000256" key="3">
    <source>
        <dbReference type="ARBA" id="ARBA00023235"/>
    </source>
</evidence>
<dbReference type="EC" id="5.1.3.3" evidence="5"/>
<evidence type="ECO:0000313" key="7">
    <source>
        <dbReference type="Proteomes" id="UP000198647"/>
    </source>
</evidence>
<dbReference type="RefSeq" id="WP_093107895.1">
    <property type="nucleotide sequence ID" value="NZ_FNOS01000006.1"/>
</dbReference>
<keyword evidence="4 5" id="KW-0119">Carbohydrate metabolism</keyword>
<name>A0A1H3HYQ4_9BACI</name>
<dbReference type="InterPro" id="IPR011013">
    <property type="entry name" value="Gal_mutarotase_sf_dom"/>
</dbReference>
<dbReference type="Proteomes" id="UP000198647">
    <property type="component" value="Unassembled WGS sequence"/>
</dbReference>
<dbReference type="NCBIfam" id="NF008277">
    <property type="entry name" value="PRK11055.1"/>
    <property type="match status" value="1"/>
</dbReference>
<protein>
    <recommendedName>
        <fullName evidence="5">Aldose 1-epimerase</fullName>
        <ecNumber evidence="5">5.1.3.3</ecNumber>
    </recommendedName>
</protein>
<comment type="caution">
    <text evidence="6">The sequence shown here is derived from an EMBL/GenBank/DDBJ whole genome shotgun (WGS) entry which is preliminary data.</text>
</comment>
<dbReference type="EMBL" id="FNOS01000006">
    <property type="protein sequence ID" value="SDY20620.1"/>
    <property type="molecule type" value="Genomic_DNA"/>
</dbReference>
<keyword evidence="7" id="KW-1185">Reference proteome</keyword>
<comment type="pathway">
    <text evidence="1 5">Carbohydrate metabolism; hexose metabolism.</text>
</comment>
<evidence type="ECO:0000256" key="4">
    <source>
        <dbReference type="ARBA" id="ARBA00023277"/>
    </source>
</evidence>
<reference evidence="6 7" key="1">
    <citation type="submission" date="2016-10" db="EMBL/GenBank/DDBJ databases">
        <authorList>
            <person name="Varghese N."/>
            <person name="Submissions S."/>
        </authorList>
    </citation>
    <scope>NUCLEOTIDE SEQUENCE [LARGE SCALE GENOMIC DNA]</scope>
    <source>
        <strain evidence="6 7">DSM 20748</strain>
    </source>
</reference>
<evidence type="ECO:0000313" key="6">
    <source>
        <dbReference type="EMBL" id="SDY20620.1"/>
    </source>
</evidence>
<dbReference type="InterPro" id="IPR015443">
    <property type="entry name" value="Aldose_1-epimerase"/>
</dbReference>
<dbReference type="CDD" id="cd09019">
    <property type="entry name" value="galactose_mutarotase_like"/>
    <property type="match status" value="1"/>
</dbReference>